<protein>
    <submittedName>
        <fullName evidence="3">Acetyltransferase</fullName>
    </submittedName>
</protein>
<dbReference type="PANTHER" id="PTHR11786:SF0">
    <property type="entry name" value="ARYLAMINE N-ACETYLTRANSFERASE 4-RELATED"/>
    <property type="match status" value="1"/>
</dbReference>
<keyword evidence="3" id="KW-0808">Transferase</keyword>
<accession>A0A2W5A8B0</accession>
<dbReference type="Proteomes" id="UP000249066">
    <property type="component" value="Unassembled WGS sequence"/>
</dbReference>
<dbReference type="Pfam" id="PF00797">
    <property type="entry name" value="Acetyltransf_2"/>
    <property type="match status" value="1"/>
</dbReference>
<dbReference type="Gene3D" id="2.40.128.150">
    <property type="entry name" value="Cysteine proteinases"/>
    <property type="match status" value="1"/>
</dbReference>
<dbReference type="Gene3D" id="3.30.2140.10">
    <property type="entry name" value="Arylamine N-acetyltransferase"/>
    <property type="match status" value="1"/>
</dbReference>
<dbReference type="InterPro" id="IPR038765">
    <property type="entry name" value="Papain-like_cys_pep_sf"/>
</dbReference>
<reference evidence="3 4" key="1">
    <citation type="submission" date="2017-08" db="EMBL/GenBank/DDBJ databases">
        <title>Infants hospitalized years apart are colonized by the same room-sourced microbial strains.</title>
        <authorList>
            <person name="Brooks B."/>
            <person name="Olm M.R."/>
            <person name="Firek B.A."/>
            <person name="Baker R."/>
            <person name="Thomas B.C."/>
            <person name="Morowitz M.J."/>
            <person name="Banfield J.F."/>
        </authorList>
    </citation>
    <scope>NUCLEOTIDE SEQUENCE [LARGE SCALE GENOMIC DNA]</scope>
    <source>
        <strain evidence="3">S2_018_000_R2_101</strain>
    </source>
</reference>
<dbReference type="InterPro" id="IPR001447">
    <property type="entry name" value="Arylamine_N-AcTrfase"/>
</dbReference>
<dbReference type="PANTHER" id="PTHR11786">
    <property type="entry name" value="N-HYDROXYARYLAMINE O-ACETYLTRANSFERASE"/>
    <property type="match status" value="1"/>
</dbReference>
<dbReference type="PRINTS" id="PR01543">
    <property type="entry name" value="ANATRNSFRASE"/>
</dbReference>
<sequence>MFDPGAYLDRIGLAEPPAPNAGGLALLQAAHRRAIPFENLDIPLGRGVSLDPAHIFDKLVTARRGGYCFEQSSLYLAALHALGFEARALLARVWLGAAGVPPRTHTLNLVAIDGEDWISDVGFGGGDVPPLRLMGGAEAETADGARHRLHFDPDHGWMLERRGPRVAADDRAPPGDDWYRQYSFSTEEVAPADLEMANHWTATRPGTRFTTRVIVSLVPAGGFLSLVDRILSVSGPTNEKIVIETPGQYRALLESAFGIALTAGEVERLELF</sequence>
<evidence type="ECO:0000313" key="3">
    <source>
        <dbReference type="EMBL" id="PZO89586.1"/>
    </source>
</evidence>
<evidence type="ECO:0000313" key="4">
    <source>
        <dbReference type="Proteomes" id="UP000249066"/>
    </source>
</evidence>
<name>A0A2W5A8B0_9SPHN</name>
<comment type="similarity">
    <text evidence="1 2">Belongs to the arylamine N-acetyltransferase family.</text>
</comment>
<evidence type="ECO:0000256" key="2">
    <source>
        <dbReference type="RuleBase" id="RU003452"/>
    </source>
</evidence>
<evidence type="ECO:0000256" key="1">
    <source>
        <dbReference type="ARBA" id="ARBA00006547"/>
    </source>
</evidence>
<comment type="caution">
    <text evidence="3">The sequence shown here is derived from an EMBL/GenBank/DDBJ whole genome shotgun (WGS) entry which is preliminary data.</text>
</comment>
<dbReference type="GO" id="GO:0016407">
    <property type="term" value="F:acetyltransferase activity"/>
    <property type="evidence" value="ECO:0007669"/>
    <property type="project" value="InterPro"/>
</dbReference>
<gene>
    <name evidence="3" type="ORF">DI623_09690</name>
</gene>
<organism evidence="3 4">
    <name type="scientific">Sphingomonas sanxanigenens</name>
    <dbReference type="NCBI Taxonomy" id="397260"/>
    <lineage>
        <taxon>Bacteria</taxon>
        <taxon>Pseudomonadati</taxon>
        <taxon>Pseudomonadota</taxon>
        <taxon>Alphaproteobacteria</taxon>
        <taxon>Sphingomonadales</taxon>
        <taxon>Sphingomonadaceae</taxon>
        <taxon>Sphingomonas</taxon>
    </lineage>
</organism>
<dbReference type="EMBL" id="QFNN01000053">
    <property type="protein sequence ID" value="PZO89586.1"/>
    <property type="molecule type" value="Genomic_DNA"/>
</dbReference>
<dbReference type="AlphaFoldDB" id="A0A2W5A8B0"/>
<dbReference type="SUPFAM" id="SSF54001">
    <property type="entry name" value="Cysteine proteinases"/>
    <property type="match status" value="1"/>
</dbReference>
<proteinExistence type="inferred from homology"/>